<proteinExistence type="predicted"/>
<dbReference type="STRING" id="1855823.MCCS_18200"/>
<dbReference type="KEGG" id="mcak:MCCS_18200"/>
<dbReference type="OrthoDB" id="5416633at2"/>
<protein>
    <submittedName>
        <fullName evidence="2">Acetoin utilization protein AcuA</fullName>
        <ecNumber evidence="2">2.3.1.-</ecNumber>
    </submittedName>
    <submittedName>
        <fullName evidence="3">GNAT family N-acetyltransferase</fullName>
    </submittedName>
</protein>
<dbReference type="CDD" id="cd04301">
    <property type="entry name" value="NAT_SF"/>
    <property type="match status" value="1"/>
</dbReference>
<evidence type="ECO:0000313" key="3">
    <source>
        <dbReference type="EMBL" id="TDM18604.1"/>
    </source>
</evidence>
<dbReference type="InterPro" id="IPR000182">
    <property type="entry name" value="GNAT_dom"/>
</dbReference>
<dbReference type="GO" id="GO:0045150">
    <property type="term" value="P:acetoin catabolic process"/>
    <property type="evidence" value="ECO:0007669"/>
    <property type="project" value="InterPro"/>
</dbReference>
<dbReference type="Pfam" id="PF00583">
    <property type="entry name" value="Acetyltransf_1"/>
    <property type="match status" value="1"/>
</dbReference>
<keyword evidence="2" id="KW-0808">Transferase</keyword>
<organism evidence="2 4">
    <name type="scientific">Macrococcoides canis</name>
    <dbReference type="NCBI Taxonomy" id="1855823"/>
    <lineage>
        <taxon>Bacteria</taxon>
        <taxon>Bacillati</taxon>
        <taxon>Bacillota</taxon>
        <taxon>Bacilli</taxon>
        <taxon>Bacillales</taxon>
        <taxon>Staphylococcaceae</taxon>
        <taxon>Macrococcoides</taxon>
    </lineage>
</organism>
<dbReference type="GO" id="GO:0019152">
    <property type="term" value="F:acetoin dehydrogenase (NAD+) activity"/>
    <property type="evidence" value="ECO:0007669"/>
    <property type="project" value="InterPro"/>
</dbReference>
<reference evidence="3 5" key="3">
    <citation type="submission" date="2019-01" db="EMBL/GenBank/DDBJ databases">
        <title>Draft genome sequences of Macrococcus caseolyticus, Macrococcus canis, Macrococcus bohemicus and Macrococcus goetzii.</title>
        <authorList>
            <person name="Mazhar S."/>
            <person name="Altermann E."/>
            <person name="Hill C."/>
            <person name="Mcauliffe O."/>
        </authorList>
    </citation>
    <scope>NUCLEOTIDE SEQUENCE [LARGE SCALE GENOMIC DNA]</scope>
    <source>
        <strain evidence="3 5">DPC7162</strain>
    </source>
</reference>
<name>A0A1W7AE94_9STAP</name>
<evidence type="ECO:0000313" key="2">
    <source>
        <dbReference type="EMBL" id="ARQ07450.1"/>
    </source>
</evidence>
<reference evidence="2 4" key="1">
    <citation type="journal article" date="2017" name="Int. J. Syst. Evol. Microbiol.">
        <title>Macrococcus canis sp. nov., a skin bacterium associated with infections in dogs.</title>
        <authorList>
            <person name="Gobeli Brawand S."/>
            <person name="Cotting K."/>
            <person name="Gomez-Sanz E."/>
            <person name="Collaud A."/>
            <person name="Thomann A."/>
            <person name="Brodard I."/>
            <person name="Rodriguez-Campos S."/>
            <person name="Strauss C."/>
            <person name="Perreten V."/>
        </authorList>
    </citation>
    <scope>NUCLEOTIDE SEQUENCE [LARGE SCALE GENOMIC DNA]</scope>
    <source>
        <strain evidence="2 4">KM45013</strain>
    </source>
</reference>
<dbReference type="PROSITE" id="PS51186">
    <property type="entry name" value="GNAT"/>
    <property type="match status" value="1"/>
</dbReference>
<evidence type="ECO:0000313" key="5">
    <source>
        <dbReference type="Proteomes" id="UP000294865"/>
    </source>
</evidence>
<dbReference type="Proteomes" id="UP000294865">
    <property type="component" value="Unassembled WGS sequence"/>
</dbReference>
<dbReference type="GO" id="GO:0016747">
    <property type="term" value="F:acyltransferase activity, transferring groups other than amino-acyl groups"/>
    <property type="evidence" value="ECO:0007669"/>
    <property type="project" value="InterPro"/>
</dbReference>
<dbReference type="GeneID" id="35295916"/>
<reference evidence="2" key="2">
    <citation type="submission" date="2017-04" db="EMBL/GenBank/DDBJ databases">
        <authorList>
            <person name="Afonso C.L."/>
            <person name="Miller P.J."/>
            <person name="Scott M.A."/>
            <person name="Spackman E."/>
            <person name="Goraichik I."/>
            <person name="Dimitrov K.M."/>
            <person name="Suarez D.L."/>
            <person name="Swayne D.E."/>
        </authorList>
    </citation>
    <scope>NUCLEOTIDE SEQUENCE</scope>
    <source>
        <strain evidence="2">KM45013</strain>
    </source>
</reference>
<dbReference type="InterPro" id="IPR016181">
    <property type="entry name" value="Acyl_CoA_acyltransferase"/>
</dbReference>
<dbReference type="AlphaFoldDB" id="A0A1W7AE94"/>
<gene>
    <name evidence="2" type="primary">acuA</name>
    <name evidence="3" type="ORF">ETI04_03690</name>
    <name evidence="2" type="ORF">MCCS_18200</name>
</gene>
<keyword evidence="2" id="KW-0012">Acyltransferase</keyword>
<evidence type="ECO:0000313" key="4">
    <source>
        <dbReference type="Proteomes" id="UP000194154"/>
    </source>
</evidence>
<accession>A0A1W7AE94</accession>
<keyword evidence="4" id="KW-1185">Reference proteome</keyword>
<dbReference type="EC" id="2.3.1.-" evidence="2"/>
<dbReference type="Proteomes" id="UP000194154">
    <property type="component" value="Chromosome"/>
</dbReference>
<dbReference type="EMBL" id="CP021059">
    <property type="protein sequence ID" value="ARQ07450.1"/>
    <property type="molecule type" value="Genomic_DNA"/>
</dbReference>
<dbReference type="SUPFAM" id="SSF55729">
    <property type="entry name" value="Acyl-CoA N-acyltransferases (Nat)"/>
    <property type="match status" value="1"/>
</dbReference>
<dbReference type="EMBL" id="SDQG01000001">
    <property type="protein sequence ID" value="TDM18604.1"/>
    <property type="molecule type" value="Genomic_DNA"/>
</dbReference>
<feature type="domain" description="N-acetyltransferase" evidence="1">
    <location>
        <begin position="28"/>
        <end position="189"/>
    </location>
</feature>
<sequence>MEHTKTYYKRTVETNGKSIIVEGPIDGDTLKKYTFDEGLVAFRVPKEQFIAIQEIADLEEGRIIICRDDDNIIGYTTYLYPDPLERWSDGNLPYLLELGAIEISERYRAMGLGKAMLELSMQDDAMEDYIIITTEYYWHWDLKNSGLDVFEYKKIMQKMMAAGGMEVFSTDDPEITSHPANCLMARIGKRITNEQIQAFDNIRFQNRFFL</sequence>
<evidence type="ECO:0000259" key="1">
    <source>
        <dbReference type="PROSITE" id="PS51186"/>
    </source>
</evidence>
<dbReference type="InterPro" id="IPR024699">
    <property type="entry name" value="AcuA"/>
</dbReference>
<dbReference type="PIRSF" id="PIRSF021278">
    <property type="entry name" value="AcuA"/>
    <property type="match status" value="1"/>
</dbReference>
<dbReference type="RefSeq" id="WP_086043004.1">
    <property type="nucleotide sequence ID" value="NZ_CBCRZA010000004.1"/>
</dbReference>
<dbReference type="Gene3D" id="3.40.630.30">
    <property type="match status" value="1"/>
</dbReference>